<gene>
    <name evidence="7" type="ORF">NDES1114_LOCUS13964</name>
</gene>
<dbReference type="Gene3D" id="3.30.420.40">
    <property type="match status" value="2"/>
</dbReference>
<dbReference type="PANTHER" id="PTHR11937">
    <property type="entry name" value="ACTIN"/>
    <property type="match status" value="1"/>
</dbReference>
<sequence>MEDDQLTVVVLDCGSSTVKAGFSGEDAPRAELPTLVGHARHPGTTGVMHGNPSDVFVGDQAASRRGLLETTEPITRGAVTDWDAMQHVWHHVFFDSLKVACEEHPALVTESPDNTRLDREKMVEMLFESFSCPTAVVANTATLSLYSTGRSSGLVVDSGAGRTHVGPVWEGYLMPHFLRRIDVGGDDMTDLLRDKLRRDGYPFSTAQDRMEVARIKEDLCYSSLNCQRELTYCKESRSIERWHNLPDGQQVFMNEHRFTVPEALFAPELLGASFKGTPALHTTIHEAIQMCDPSIQAELYGAIVLAGGNTLFPSLDERVQREVAALAPSGTTTRAVAFPDRKYAAWLGGSVLGSLRTFPSMWVTKNEYDDYGASIVHRKT</sequence>
<keyword evidence="4" id="KW-0067">ATP-binding</keyword>
<evidence type="ECO:0000313" key="7">
    <source>
        <dbReference type="EMBL" id="CAD9114521.1"/>
    </source>
</evidence>
<evidence type="ECO:0000256" key="3">
    <source>
        <dbReference type="ARBA" id="ARBA00022741"/>
    </source>
</evidence>
<dbReference type="SMART" id="SM00268">
    <property type="entry name" value="ACTIN"/>
    <property type="match status" value="1"/>
</dbReference>
<evidence type="ECO:0000256" key="4">
    <source>
        <dbReference type="ARBA" id="ARBA00022840"/>
    </source>
</evidence>
<accession>A0A7S1LV67</accession>
<protein>
    <recommendedName>
        <fullName evidence="8">Actin</fullName>
    </recommendedName>
</protein>
<evidence type="ECO:0000256" key="5">
    <source>
        <dbReference type="ARBA" id="ARBA00023212"/>
    </source>
</evidence>
<dbReference type="Pfam" id="PF00022">
    <property type="entry name" value="Actin"/>
    <property type="match status" value="1"/>
</dbReference>
<evidence type="ECO:0000256" key="6">
    <source>
        <dbReference type="RuleBase" id="RU000487"/>
    </source>
</evidence>
<comment type="similarity">
    <text evidence="6">Belongs to the actin family.</text>
</comment>
<dbReference type="FunFam" id="3.30.420.40:FF:000148">
    <property type="entry name" value="Actin, alpha skeletal muscle"/>
    <property type="match status" value="1"/>
</dbReference>
<name>A0A7S1LV67_NEODS</name>
<dbReference type="PROSITE" id="PS00432">
    <property type="entry name" value="ACTINS_2"/>
    <property type="match status" value="1"/>
</dbReference>
<evidence type="ECO:0008006" key="8">
    <source>
        <dbReference type="Google" id="ProtNLM"/>
    </source>
</evidence>
<dbReference type="Gene3D" id="3.90.640.10">
    <property type="entry name" value="Actin, Chain A, domain 4"/>
    <property type="match status" value="1"/>
</dbReference>
<dbReference type="SUPFAM" id="SSF53067">
    <property type="entry name" value="Actin-like ATPase domain"/>
    <property type="match status" value="2"/>
</dbReference>
<dbReference type="InterPro" id="IPR043129">
    <property type="entry name" value="ATPase_NBD"/>
</dbReference>
<reference evidence="7" key="1">
    <citation type="submission" date="2021-01" db="EMBL/GenBank/DDBJ databases">
        <authorList>
            <person name="Corre E."/>
            <person name="Pelletier E."/>
            <person name="Niang G."/>
            <person name="Scheremetjew M."/>
            <person name="Finn R."/>
            <person name="Kale V."/>
            <person name="Holt S."/>
            <person name="Cochrane G."/>
            <person name="Meng A."/>
            <person name="Brown T."/>
            <person name="Cohen L."/>
        </authorList>
    </citation>
    <scope>NUCLEOTIDE SEQUENCE</scope>
    <source>
        <strain evidence="7">CCAP 1951/1</strain>
    </source>
</reference>
<keyword evidence="2" id="KW-0963">Cytoplasm</keyword>
<keyword evidence="5" id="KW-0206">Cytoskeleton</keyword>
<dbReference type="GO" id="GO:0005856">
    <property type="term" value="C:cytoskeleton"/>
    <property type="evidence" value="ECO:0007669"/>
    <property type="project" value="UniProtKB-SubCell"/>
</dbReference>
<dbReference type="InterPro" id="IPR004001">
    <property type="entry name" value="Actin_CS"/>
</dbReference>
<dbReference type="EMBL" id="HBGF01021117">
    <property type="protein sequence ID" value="CAD9114521.1"/>
    <property type="molecule type" value="Transcribed_RNA"/>
</dbReference>
<evidence type="ECO:0000256" key="2">
    <source>
        <dbReference type="ARBA" id="ARBA00022490"/>
    </source>
</evidence>
<keyword evidence="3" id="KW-0547">Nucleotide-binding</keyword>
<dbReference type="InterPro" id="IPR004000">
    <property type="entry name" value="Actin"/>
</dbReference>
<proteinExistence type="inferred from homology"/>
<evidence type="ECO:0000256" key="1">
    <source>
        <dbReference type="ARBA" id="ARBA00004245"/>
    </source>
</evidence>
<dbReference type="AlphaFoldDB" id="A0A7S1LV67"/>
<dbReference type="GO" id="GO:0005524">
    <property type="term" value="F:ATP binding"/>
    <property type="evidence" value="ECO:0007669"/>
    <property type="project" value="UniProtKB-KW"/>
</dbReference>
<organism evidence="7">
    <name type="scientific">Neobodo designis</name>
    <name type="common">Flagellated protozoan</name>
    <name type="synonym">Bodo designis</name>
    <dbReference type="NCBI Taxonomy" id="312471"/>
    <lineage>
        <taxon>Eukaryota</taxon>
        <taxon>Discoba</taxon>
        <taxon>Euglenozoa</taxon>
        <taxon>Kinetoplastea</taxon>
        <taxon>Metakinetoplastina</taxon>
        <taxon>Neobodonida</taxon>
        <taxon>Neobodo</taxon>
    </lineage>
</organism>
<comment type="subcellular location">
    <subcellularLocation>
        <location evidence="1">Cytoplasm</location>
        <location evidence="1">Cytoskeleton</location>
    </subcellularLocation>
</comment>
<dbReference type="PRINTS" id="PR00190">
    <property type="entry name" value="ACTIN"/>
</dbReference>